<dbReference type="EMBL" id="CAMXCT020001335">
    <property type="protein sequence ID" value="CAL1142471.1"/>
    <property type="molecule type" value="Genomic_DNA"/>
</dbReference>
<proteinExistence type="predicted"/>
<evidence type="ECO:0000313" key="3">
    <source>
        <dbReference type="EMBL" id="CAL4776408.1"/>
    </source>
</evidence>
<accession>A0A9P1CF30</accession>
<dbReference type="Proteomes" id="UP001152797">
    <property type="component" value="Unassembled WGS sequence"/>
</dbReference>
<comment type="caution">
    <text evidence="2">The sequence shown here is derived from an EMBL/GenBank/DDBJ whole genome shotgun (WGS) entry which is preliminary data.</text>
</comment>
<gene>
    <name evidence="2" type="ORF">C1SCF055_LOCUS16190</name>
</gene>
<reference evidence="2" key="1">
    <citation type="submission" date="2022-10" db="EMBL/GenBank/DDBJ databases">
        <authorList>
            <person name="Chen Y."/>
            <person name="Dougan E. K."/>
            <person name="Chan C."/>
            <person name="Rhodes N."/>
            <person name="Thang M."/>
        </authorList>
    </citation>
    <scope>NUCLEOTIDE SEQUENCE</scope>
</reference>
<feature type="region of interest" description="Disordered" evidence="1">
    <location>
        <begin position="27"/>
        <end position="50"/>
    </location>
</feature>
<dbReference type="EMBL" id="CAMXCT030001335">
    <property type="protein sequence ID" value="CAL4776408.1"/>
    <property type="molecule type" value="Genomic_DNA"/>
</dbReference>
<name>A0A9P1CF30_9DINO</name>
<sequence length="800" mass="89689">MEFRCEMIDTVRNLHLLMPPVATLKNAYRDRKPQKGQGGQESGDEGDEEQVVSEQNFGEYIFKKYPDPANLKQDLTAEQLIEAFLPTTLASFRMPLEVLACDYWVPGTTTRADLPKYHNSRFWREILVPGDLTCILYAKRATEDFARKAPKDATTKLKDLATVLKAGEEFQWDRINFVLEVRGETVDNFIAEAQDRTRNALASSLTAAFKAWNEQLRSDQVAFQSEKILCERENAKKRSLLVKQLEDCHNKAWRCVTDYMEANLKVFAGKVDMAENTLMPLVNGWITTSLSEISAVRAADDHAIIGWLVLPTAGVVGAQKWDWFLNFICNLLGQHRKNGMVIIVHSNRASQVKSSPNDKNSRKDLSQKERNLAVRNISWIFSPASVYGKRDGFMHGLAVVSREMPKNSIFRGTRGWKTGTIHDVEMLGRASMWKPEAAGGTSIIHKSLQAFLPASVATTVLVDIHGYDGFPAIACAEESRVLCGTICLDQFGEQQIEKRIAEKIYNDSRTGSLQISGFPQFDSLISAIKQGSNPRENRNYQVCTQKGDRLLVLQSYAAKFMDSDVTKDEATQAIEDHNKVFNQGGNFWEDDMTPEPSASEPPAKRIKIEPTDMVTETDVSSLKNPQKFAITNVSELITNGDGDVLFSFGSGEWRENAEAKDLMGDVHGRWYPFSATAETIVCLEKQGLPDHLKQLPSIETPMTLQALLMDLEVKVKLSHHSIADGPVITAEKPLVFVMDPPKEDAPDGKKKKRKHKKPDGPTFKNFGARLCVNKMKSCPRFIIGWRMSFPGLIKLCCKVA</sequence>
<organism evidence="2">
    <name type="scientific">Cladocopium goreaui</name>
    <dbReference type="NCBI Taxonomy" id="2562237"/>
    <lineage>
        <taxon>Eukaryota</taxon>
        <taxon>Sar</taxon>
        <taxon>Alveolata</taxon>
        <taxon>Dinophyceae</taxon>
        <taxon>Suessiales</taxon>
        <taxon>Symbiodiniaceae</taxon>
        <taxon>Cladocopium</taxon>
    </lineage>
</organism>
<dbReference type="AlphaFoldDB" id="A0A9P1CF30"/>
<dbReference type="EMBL" id="CAMXCT010001335">
    <property type="protein sequence ID" value="CAI3989096.1"/>
    <property type="molecule type" value="Genomic_DNA"/>
</dbReference>
<reference evidence="3 4" key="2">
    <citation type="submission" date="2024-05" db="EMBL/GenBank/DDBJ databases">
        <authorList>
            <person name="Chen Y."/>
            <person name="Shah S."/>
            <person name="Dougan E. K."/>
            <person name="Thang M."/>
            <person name="Chan C."/>
        </authorList>
    </citation>
    <scope>NUCLEOTIDE SEQUENCE [LARGE SCALE GENOMIC DNA]</scope>
</reference>
<keyword evidence="4" id="KW-1185">Reference proteome</keyword>
<evidence type="ECO:0000313" key="2">
    <source>
        <dbReference type="EMBL" id="CAI3989096.1"/>
    </source>
</evidence>
<evidence type="ECO:0000256" key="1">
    <source>
        <dbReference type="SAM" id="MobiDB-lite"/>
    </source>
</evidence>
<evidence type="ECO:0000313" key="4">
    <source>
        <dbReference type="Proteomes" id="UP001152797"/>
    </source>
</evidence>
<protein>
    <submittedName>
        <fullName evidence="2">Uncharacterized protein</fullName>
    </submittedName>
</protein>
<feature type="region of interest" description="Disordered" evidence="1">
    <location>
        <begin position="738"/>
        <end position="761"/>
    </location>
</feature>